<comment type="subcellular location">
    <subcellularLocation>
        <location evidence="1">Membrane</location>
        <topology evidence="1">Multi-pass membrane protein</topology>
    </subcellularLocation>
</comment>
<evidence type="ECO:0000313" key="8">
    <source>
        <dbReference type="EMBL" id="OGG69450.1"/>
    </source>
</evidence>
<dbReference type="Gene3D" id="1.25.40.10">
    <property type="entry name" value="Tetratricopeptide repeat domain"/>
    <property type="match status" value="2"/>
</dbReference>
<keyword evidence="2 6" id="KW-0812">Transmembrane</keyword>
<feature type="transmembrane region" description="Helical" evidence="6">
    <location>
        <begin position="176"/>
        <end position="194"/>
    </location>
</feature>
<feature type="transmembrane region" description="Helical" evidence="6">
    <location>
        <begin position="448"/>
        <end position="467"/>
    </location>
</feature>
<dbReference type="InterPro" id="IPR019734">
    <property type="entry name" value="TPR_rpt"/>
</dbReference>
<evidence type="ECO:0000256" key="3">
    <source>
        <dbReference type="ARBA" id="ARBA00022989"/>
    </source>
</evidence>
<keyword evidence="5" id="KW-0802">TPR repeat</keyword>
<dbReference type="Pfam" id="PF04932">
    <property type="entry name" value="Wzy_C"/>
    <property type="match status" value="1"/>
</dbReference>
<reference evidence="8 9" key="1">
    <citation type="journal article" date="2016" name="Nat. Commun.">
        <title>Thousands of microbial genomes shed light on interconnected biogeochemical processes in an aquifer system.</title>
        <authorList>
            <person name="Anantharaman K."/>
            <person name="Brown C.T."/>
            <person name="Hug L.A."/>
            <person name="Sharon I."/>
            <person name="Castelle C.J."/>
            <person name="Probst A.J."/>
            <person name="Thomas B.C."/>
            <person name="Singh A."/>
            <person name="Wilkins M.J."/>
            <person name="Karaoz U."/>
            <person name="Brodie E.L."/>
            <person name="Williams K.H."/>
            <person name="Hubbard S.S."/>
            <person name="Banfield J.F."/>
        </authorList>
    </citation>
    <scope>NUCLEOTIDE SEQUENCE [LARGE SCALE GENOMIC DNA]</scope>
</reference>
<dbReference type="PANTHER" id="PTHR37422:SF13">
    <property type="entry name" value="LIPOPOLYSACCHARIDE BIOSYNTHESIS PROTEIN PA4999-RELATED"/>
    <property type="match status" value="1"/>
</dbReference>
<evidence type="ECO:0000256" key="2">
    <source>
        <dbReference type="ARBA" id="ARBA00022692"/>
    </source>
</evidence>
<dbReference type="SUPFAM" id="SSF48452">
    <property type="entry name" value="TPR-like"/>
    <property type="match status" value="1"/>
</dbReference>
<proteinExistence type="predicted"/>
<dbReference type="PROSITE" id="PS50005">
    <property type="entry name" value="TPR"/>
    <property type="match status" value="3"/>
</dbReference>
<evidence type="ECO:0000259" key="7">
    <source>
        <dbReference type="Pfam" id="PF04932"/>
    </source>
</evidence>
<dbReference type="InterPro" id="IPR051533">
    <property type="entry name" value="WaaL-like"/>
</dbReference>
<dbReference type="InterPro" id="IPR007016">
    <property type="entry name" value="O-antigen_ligase-rel_domated"/>
</dbReference>
<feature type="transmembrane region" description="Helical" evidence="6">
    <location>
        <begin position="104"/>
        <end position="122"/>
    </location>
</feature>
<name>A0A1F6E7C9_9BACT</name>
<evidence type="ECO:0000256" key="6">
    <source>
        <dbReference type="SAM" id="Phobius"/>
    </source>
</evidence>
<evidence type="ECO:0000313" key="9">
    <source>
        <dbReference type="Proteomes" id="UP000176914"/>
    </source>
</evidence>
<evidence type="ECO:0000256" key="4">
    <source>
        <dbReference type="ARBA" id="ARBA00023136"/>
    </source>
</evidence>
<dbReference type="EMBL" id="MFLL01000012">
    <property type="protein sequence ID" value="OGG69450.1"/>
    <property type="molecule type" value="Genomic_DNA"/>
</dbReference>
<dbReference type="SMART" id="SM00028">
    <property type="entry name" value="TPR"/>
    <property type="match status" value="3"/>
</dbReference>
<evidence type="ECO:0000256" key="1">
    <source>
        <dbReference type="ARBA" id="ARBA00004141"/>
    </source>
</evidence>
<feature type="transmembrane region" description="Helical" evidence="6">
    <location>
        <begin position="357"/>
        <end position="381"/>
    </location>
</feature>
<protein>
    <recommendedName>
        <fullName evidence="7">O-antigen ligase-related domain-containing protein</fullName>
    </recommendedName>
</protein>
<keyword evidence="4 6" id="KW-0472">Membrane</keyword>
<organism evidence="8 9">
    <name type="scientific">Candidatus Kaiserbacteria bacterium RIFCSPHIGHO2_02_FULL_55_25</name>
    <dbReference type="NCBI Taxonomy" id="1798498"/>
    <lineage>
        <taxon>Bacteria</taxon>
        <taxon>Candidatus Kaiseribacteriota</taxon>
    </lineage>
</organism>
<keyword evidence="3 6" id="KW-1133">Transmembrane helix</keyword>
<accession>A0A1F6E7C9</accession>
<dbReference type="Proteomes" id="UP000176914">
    <property type="component" value="Unassembled WGS sequence"/>
</dbReference>
<evidence type="ECO:0000256" key="5">
    <source>
        <dbReference type="PROSITE-ProRule" id="PRU00339"/>
    </source>
</evidence>
<feature type="transmembrane region" description="Helical" evidence="6">
    <location>
        <begin position="206"/>
        <end position="225"/>
    </location>
</feature>
<dbReference type="GO" id="GO:0016020">
    <property type="term" value="C:membrane"/>
    <property type="evidence" value="ECO:0007669"/>
    <property type="project" value="UniProtKB-SubCell"/>
</dbReference>
<feature type="transmembrane region" description="Helical" evidence="6">
    <location>
        <begin position="131"/>
        <end position="156"/>
    </location>
</feature>
<feature type="transmembrane region" description="Helical" evidence="6">
    <location>
        <begin position="12"/>
        <end position="34"/>
    </location>
</feature>
<dbReference type="AlphaFoldDB" id="A0A1F6E7C9"/>
<comment type="caution">
    <text evidence="8">The sequence shown here is derived from an EMBL/GenBank/DDBJ whole genome shotgun (WGS) entry which is preliminary data.</text>
</comment>
<feature type="repeat" description="TPR" evidence="5">
    <location>
        <begin position="586"/>
        <end position="619"/>
    </location>
</feature>
<feature type="repeat" description="TPR" evidence="5">
    <location>
        <begin position="552"/>
        <end position="585"/>
    </location>
</feature>
<feature type="repeat" description="TPR" evidence="5">
    <location>
        <begin position="685"/>
        <end position="718"/>
    </location>
</feature>
<dbReference type="Pfam" id="PF13432">
    <property type="entry name" value="TPR_16"/>
    <property type="match status" value="2"/>
</dbReference>
<dbReference type="InterPro" id="IPR011990">
    <property type="entry name" value="TPR-like_helical_dom_sf"/>
</dbReference>
<sequence length="738" mass="80601">MSTLEKTLRGVMLAGIFALPFICLLVTTSLFFPYITGKNFAFRIIVEVITAAWLALALVNPAYRPRRSWVLGTLSIFVVLIAISDAQGANVFKSFLSNFERMDGWITIAHLLLYTVVAASMMQTENMWKRLFWTSLGVSVFLSVVGLLQVAGFVAIGQGSGSGLSARIDATFGNPIYLAVYMLFHIFLAAMLWAQSWASRSAGDRLAPSISYGTIIALDTLMLLLTGTRGTTLGLIGGAVLALLIYALVRGSMRTRGIAIVAVCAVVVLGGMLKLGKDTSFVKSVGFLNRLASISLTDSTISSRFINMSIAWQGVKERPIFGWGQENYAIVFDKYYDPRMYGQEQWFDRVHDIIFDWWIAGGTLGLLAYLSIFAALLIALWRSGGFTVAERSILTGLLAGYFAHNLTVFDNVTSYILFGTLLAYVVYRSTSARKSELVYTAAVFPRSALPYVTLVTALAVWGVAWFVNQPALAQNRALISAITPHNDVALNLQYFKDAIAYQSFGTQEAREQLSQITAQMARSSVPTDMKQRFFDLAVSEMRAQAEVSPLDARFPLFLGTVYGAYGAYKEADASLQKAHELSPDKQSIYYALGQNAWAQGNNAQALEYFKTAYELETGNTDAHIYYVTAAIRAGEDVLAAQAVLSLSASGLAADQRILAAYVARGQIAKAIPLWEARVKVAPDDAQAYFTLAAIYYQNGQPAQAIAALERAKKAIPSVATQADPLIEQIRNGTVTMGQ</sequence>
<feature type="domain" description="O-antigen ligase-related" evidence="7">
    <location>
        <begin position="216"/>
        <end position="370"/>
    </location>
</feature>
<gene>
    <name evidence="8" type="ORF">A3C20_00925</name>
</gene>
<feature type="transmembrane region" description="Helical" evidence="6">
    <location>
        <begin position="412"/>
        <end position="427"/>
    </location>
</feature>
<feature type="transmembrane region" description="Helical" evidence="6">
    <location>
        <begin position="40"/>
        <end position="59"/>
    </location>
</feature>
<feature type="transmembrane region" description="Helical" evidence="6">
    <location>
        <begin position="231"/>
        <end position="249"/>
    </location>
</feature>
<feature type="transmembrane region" description="Helical" evidence="6">
    <location>
        <begin position="68"/>
        <end position="84"/>
    </location>
</feature>
<dbReference type="PANTHER" id="PTHR37422">
    <property type="entry name" value="TEICHURONIC ACID BIOSYNTHESIS PROTEIN TUAE"/>
    <property type="match status" value="1"/>
</dbReference>